<sequence length="97" mass="11112">MNLSSDFFDPPPCLNVDRRSQAYPFHGRASPFSFARFTRRTPPSPDLQSPCSTNIVMRGIKPHRRAHPCRHHQSPDPVKRTTDLSNEDILCFFMTGL</sequence>
<dbReference type="AlphaFoldDB" id="A0A8X7WE83"/>
<accession>A0A8X7WE83</accession>
<evidence type="ECO:0000313" key="1">
    <source>
        <dbReference type="EMBL" id="KAG2327255.1"/>
    </source>
</evidence>
<dbReference type="OrthoDB" id="10536018at2759"/>
<keyword evidence="2" id="KW-1185">Reference proteome</keyword>
<evidence type="ECO:0000313" key="2">
    <source>
        <dbReference type="Proteomes" id="UP000886595"/>
    </source>
</evidence>
<name>A0A8X7WE83_BRACI</name>
<gene>
    <name evidence="1" type="ORF">Bca52824_009983</name>
</gene>
<dbReference type="Proteomes" id="UP000886595">
    <property type="component" value="Unassembled WGS sequence"/>
</dbReference>
<proteinExistence type="predicted"/>
<dbReference type="EMBL" id="JAAMPC010000002">
    <property type="protein sequence ID" value="KAG2327255.1"/>
    <property type="molecule type" value="Genomic_DNA"/>
</dbReference>
<organism evidence="1 2">
    <name type="scientific">Brassica carinata</name>
    <name type="common">Ethiopian mustard</name>
    <name type="synonym">Abyssinian cabbage</name>
    <dbReference type="NCBI Taxonomy" id="52824"/>
    <lineage>
        <taxon>Eukaryota</taxon>
        <taxon>Viridiplantae</taxon>
        <taxon>Streptophyta</taxon>
        <taxon>Embryophyta</taxon>
        <taxon>Tracheophyta</taxon>
        <taxon>Spermatophyta</taxon>
        <taxon>Magnoliopsida</taxon>
        <taxon>eudicotyledons</taxon>
        <taxon>Gunneridae</taxon>
        <taxon>Pentapetalae</taxon>
        <taxon>rosids</taxon>
        <taxon>malvids</taxon>
        <taxon>Brassicales</taxon>
        <taxon>Brassicaceae</taxon>
        <taxon>Brassiceae</taxon>
        <taxon>Brassica</taxon>
    </lineage>
</organism>
<protein>
    <submittedName>
        <fullName evidence="1">Uncharacterized protein</fullName>
    </submittedName>
</protein>
<reference evidence="1 2" key="1">
    <citation type="submission" date="2020-02" db="EMBL/GenBank/DDBJ databases">
        <authorList>
            <person name="Ma Q."/>
            <person name="Huang Y."/>
            <person name="Song X."/>
            <person name="Pei D."/>
        </authorList>
    </citation>
    <scope>NUCLEOTIDE SEQUENCE [LARGE SCALE GENOMIC DNA]</scope>
    <source>
        <strain evidence="1">Sxm20200214</strain>
        <tissue evidence="1">Leaf</tissue>
    </source>
</reference>
<comment type="caution">
    <text evidence="1">The sequence shown here is derived from an EMBL/GenBank/DDBJ whole genome shotgun (WGS) entry which is preliminary data.</text>
</comment>